<dbReference type="PROSITE" id="PS51625">
    <property type="entry name" value="SAM_MT_TRMB"/>
    <property type="match status" value="1"/>
</dbReference>
<dbReference type="InParanoid" id="A0A674BEU2"/>
<dbReference type="PANTHER" id="PTHR23417">
    <property type="entry name" value="3-DEOXY-D-MANNO-OCTULOSONIC-ACID TRANSFERASE/TRNA GUANINE-N 7 - -METHYLTRANSFERASE"/>
    <property type="match status" value="1"/>
</dbReference>
<accession>A0A674BEU2</accession>
<dbReference type="InterPro" id="IPR029063">
    <property type="entry name" value="SAM-dependent_MTases_sf"/>
</dbReference>
<keyword evidence="5" id="KW-0949">S-adenosyl-L-methionine</keyword>
<evidence type="ECO:0000256" key="4">
    <source>
        <dbReference type="ARBA" id="ARBA00022679"/>
    </source>
</evidence>
<dbReference type="GO" id="GO:0043527">
    <property type="term" value="C:tRNA methyltransferase complex"/>
    <property type="evidence" value="ECO:0007669"/>
    <property type="project" value="TreeGrafter"/>
</dbReference>
<evidence type="ECO:0000256" key="6">
    <source>
        <dbReference type="ARBA" id="ARBA00022694"/>
    </source>
</evidence>
<keyword evidence="3" id="KW-0489">Methyltransferase</keyword>
<evidence type="ECO:0000256" key="1">
    <source>
        <dbReference type="ARBA" id="ARBA00000142"/>
    </source>
</evidence>
<dbReference type="AlphaFoldDB" id="A0A674BEU2"/>
<reference evidence="7" key="1">
    <citation type="submission" date="2025-08" db="UniProtKB">
        <authorList>
            <consortium name="Ensembl"/>
        </authorList>
    </citation>
    <scope>IDENTIFICATION</scope>
</reference>
<dbReference type="PANTHER" id="PTHR23417:SF16">
    <property type="entry name" value="TRNA (GUANINE-N(7)-)-METHYLTRANSFERASE"/>
    <property type="match status" value="1"/>
</dbReference>
<dbReference type="EC" id="2.1.1.33" evidence="2"/>
<dbReference type="OMA" id="RIRNFRW"/>
<organism evidence="7 8">
    <name type="scientific">Salmo trutta</name>
    <name type="common">Brown trout</name>
    <dbReference type="NCBI Taxonomy" id="8032"/>
    <lineage>
        <taxon>Eukaryota</taxon>
        <taxon>Metazoa</taxon>
        <taxon>Chordata</taxon>
        <taxon>Craniata</taxon>
        <taxon>Vertebrata</taxon>
        <taxon>Euteleostomi</taxon>
        <taxon>Actinopterygii</taxon>
        <taxon>Neopterygii</taxon>
        <taxon>Teleostei</taxon>
        <taxon>Protacanthopterygii</taxon>
        <taxon>Salmoniformes</taxon>
        <taxon>Salmonidae</taxon>
        <taxon>Salmoninae</taxon>
        <taxon>Salmo</taxon>
    </lineage>
</organism>
<dbReference type="Pfam" id="PF02390">
    <property type="entry name" value="Methyltransf_4"/>
    <property type="match status" value="1"/>
</dbReference>
<protein>
    <recommendedName>
        <fullName evidence="2">tRNA (guanine(46)-N(7))-methyltransferase</fullName>
        <ecNumber evidence="2">2.1.1.33</ecNumber>
    </recommendedName>
</protein>
<evidence type="ECO:0000256" key="3">
    <source>
        <dbReference type="ARBA" id="ARBA00022603"/>
    </source>
</evidence>
<sequence>SGFCLPYEFCYTHRHHSNRIRNFRWFFPLCISHLFPGVINNLTPLYLSVELSLLFPNQLILGLEICVRLGPRPYPLPACCSYRNISCLRSNTMRYLPNLFSKGQLSKMFFLFPELHFKKTKRFDKGFLFTVYTYENIVFNSFYGISQGLVYTNTDMEEVHHWMVKHFSEHPLFTWVPDTELEGKKVQRNGGKNYLVVFHRVAY</sequence>
<dbReference type="GeneTree" id="ENSGT00390000017840"/>
<keyword evidence="4" id="KW-0808">Transferase</keyword>
<dbReference type="Ensembl" id="ENSSTUT00000073834.1">
    <property type="protein sequence ID" value="ENSSTUP00000069501.1"/>
    <property type="gene ID" value="ENSSTUG00000030520.1"/>
</dbReference>
<dbReference type="Gene3D" id="3.40.50.150">
    <property type="entry name" value="Vaccinia Virus protein VP39"/>
    <property type="match status" value="1"/>
</dbReference>
<dbReference type="GO" id="GO:0008176">
    <property type="term" value="F:tRNA (guanine(46)-N7)-methyltransferase activity"/>
    <property type="evidence" value="ECO:0007669"/>
    <property type="project" value="UniProtKB-EC"/>
</dbReference>
<keyword evidence="6" id="KW-0819">tRNA processing</keyword>
<dbReference type="InterPro" id="IPR003358">
    <property type="entry name" value="tRNA_(Gua-N-7)_MeTrfase_Trmb"/>
</dbReference>
<keyword evidence="8" id="KW-1185">Reference proteome</keyword>
<dbReference type="Proteomes" id="UP000472277">
    <property type="component" value="Chromosome 14"/>
</dbReference>
<gene>
    <name evidence="7" type="primary">METTL1</name>
</gene>
<evidence type="ECO:0000256" key="5">
    <source>
        <dbReference type="ARBA" id="ARBA00022691"/>
    </source>
</evidence>
<reference evidence="7" key="2">
    <citation type="submission" date="2025-09" db="UniProtKB">
        <authorList>
            <consortium name="Ensembl"/>
        </authorList>
    </citation>
    <scope>IDENTIFICATION</scope>
</reference>
<evidence type="ECO:0000313" key="8">
    <source>
        <dbReference type="Proteomes" id="UP000472277"/>
    </source>
</evidence>
<proteinExistence type="predicted"/>
<comment type="catalytic activity">
    <reaction evidence="1">
        <text>guanosine(46) in tRNA + S-adenosyl-L-methionine = N(7)-methylguanosine(46) in tRNA + S-adenosyl-L-homocysteine</text>
        <dbReference type="Rhea" id="RHEA:42708"/>
        <dbReference type="Rhea" id="RHEA-COMP:10188"/>
        <dbReference type="Rhea" id="RHEA-COMP:10189"/>
        <dbReference type="ChEBI" id="CHEBI:57856"/>
        <dbReference type="ChEBI" id="CHEBI:59789"/>
        <dbReference type="ChEBI" id="CHEBI:74269"/>
        <dbReference type="ChEBI" id="CHEBI:74480"/>
        <dbReference type="EC" id="2.1.1.33"/>
    </reaction>
</comment>
<evidence type="ECO:0000313" key="7">
    <source>
        <dbReference type="Ensembl" id="ENSSTUP00000069501.1"/>
    </source>
</evidence>
<evidence type="ECO:0000256" key="2">
    <source>
        <dbReference type="ARBA" id="ARBA00011977"/>
    </source>
</evidence>
<name>A0A674BEU2_SALTR</name>